<dbReference type="InterPro" id="IPR016032">
    <property type="entry name" value="Sig_transdc_resp-reg_C-effctor"/>
</dbReference>
<dbReference type="Proteomes" id="UP000295294">
    <property type="component" value="Plasmid unnamed1"/>
</dbReference>
<accession>A0A4P7LRB5</accession>
<dbReference type="CDD" id="cd06170">
    <property type="entry name" value="LuxR_C_like"/>
    <property type="match status" value="1"/>
</dbReference>
<evidence type="ECO:0000256" key="2">
    <source>
        <dbReference type="ARBA" id="ARBA00023125"/>
    </source>
</evidence>
<dbReference type="PANTHER" id="PTHR44688:SF16">
    <property type="entry name" value="DNA-BINDING TRANSCRIPTIONAL ACTIVATOR DEVR_DOSR"/>
    <property type="match status" value="1"/>
</dbReference>
<dbReference type="Gene3D" id="1.10.10.10">
    <property type="entry name" value="Winged helix-like DNA-binding domain superfamily/Winged helix DNA-binding domain"/>
    <property type="match status" value="1"/>
</dbReference>
<evidence type="ECO:0000259" key="5">
    <source>
        <dbReference type="PROSITE" id="PS50043"/>
    </source>
</evidence>
<evidence type="ECO:0000256" key="1">
    <source>
        <dbReference type="ARBA" id="ARBA00023015"/>
    </source>
</evidence>
<dbReference type="OrthoDB" id="9794397at2"/>
<geneLocation type="plasmid" evidence="6">
    <name>unnamed1</name>
</geneLocation>
<name>A0A4P7LRB5_9BURK</name>
<keyword evidence="3" id="KW-0804">Transcription</keyword>
<gene>
    <name evidence="6" type="ORF">E0W60_30190</name>
</gene>
<evidence type="ECO:0000313" key="7">
    <source>
        <dbReference type="Proteomes" id="UP000295294"/>
    </source>
</evidence>
<keyword evidence="2" id="KW-0238">DNA-binding</keyword>
<dbReference type="InterPro" id="IPR036388">
    <property type="entry name" value="WH-like_DNA-bd_sf"/>
</dbReference>
<dbReference type="GO" id="GO:0003677">
    <property type="term" value="F:DNA binding"/>
    <property type="evidence" value="ECO:0007669"/>
    <property type="project" value="UniProtKB-KW"/>
</dbReference>
<dbReference type="PANTHER" id="PTHR44688">
    <property type="entry name" value="DNA-BINDING TRANSCRIPTIONAL ACTIVATOR DEVR_DOSR"/>
    <property type="match status" value="1"/>
</dbReference>
<dbReference type="PROSITE" id="PS50043">
    <property type="entry name" value="HTH_LUXR_2"/>
    <property type="match status" value="1"/>
</dbReference>
<dbReference type="InterPro" id="IPR000792">
    <property type="entry name" value="Tscrpt_reg_LuxR_C"/>
</dbReference>
<dbReference type="AlphaFoldDB" id="A0A4P7LRB5"/>
<evidence type="ECO:0000313" key="6">
    <source>
        <dbReference type="EMBL" id="QBY55347.1"/>
    </source>
</evidence>
<feature type="region of interest" description="Disordered" evidence="4">
    <location>
        <begin position="150"/>
        <end position="171"/>
    </location>
</feature>
<dbReference type="SUPFAM" id="SSF46894">
    <property type="entry name" value="C-terminal effector domain of the bipartite response regulators"/>
    <property type="match status" value="1"/>
</dbReference>
<dbReference type="Pfam" id="PF00196">
    <property type="entry name" value="GerE"/>
    <property type="match status" value="1"/>
</dbReference>
<proteinExistence type="predicted"/>
<organism evidence="6 7">
    <name type="scientific">Cupriavidus oxalaticus</name>
    <dbReference type="NCBI Taxonomy" id="96344"/>
    <lineage>
        <taxon>Bacteria</taxon>
        <taxon>Pseudomonadati</taxon>
        <taxon>Pseudomonadota</taxon>
        <taxon>Betaproteobacteria</taxon>
        <taxon>Burkholderiales</taxon>
        <taxon>Burkholderiaceae</taxon>
        <taxon>Cupriavidus</taxon>
    </lineage>
</organism>
<dbReference type="EMBL" id="CP038636">
    <property type="protein sequence ID" value="QBY55347.1"/>
    <property type="molecule type" value="Genomic_DNA"/>
</dbReference>
<dbReference type="GO" id="GO:0006355">
    <property type="term" value="P:regulation of DNA-templated transcription"/>
    <property type="evidence" value="ECO:0007669"/>
    <property type="project" value="InterPro"/>
</dbReference>
<dbReference type="KEGG" id="cox:E0W60_30190"/>
<evidence type="ECO:0000256" key="3">
    <source>
        <dbReference type="ARBA" id="ARBA00023163"/>
    </source>
</evidence>
<feature type="domain" description="HTH luxR-type" evidence="5">
    <location>
        <begin position="79"/>
        <end position="144"/>
    </location>
</feature>
<evidence type="ECO:0000256" key="4">
    <source>
        <dbReference type="SAM" id="MobiDB-lite"/>
    </source>
</evidence>
<protein>
    <submittedName>
        <fullName evidence="6">Response regulator transcription factor</fullName>
    </submittedName>
</protein>
<feature type="compositionally biased region" description="Gly residues" evidence="4">
    <location>
        <begin position="154"/>
        <end position="164"/>
    </location>
</feature>
<keyword evidence="6" id="KW-0614">Plasmid</keyword>
<dbReference type="SMART" id="SM00421">
    <property type="entry name" value="HTH_LUXR"/>
    <property type="match status" value="1"/>
</dbReference>
<sequence length="171" mass="18003">MRTLLTCPRLTPEISDNSVTRQARSGPRSMARRTRADFGLNSDFSSRCSAAGLSAAHPGGCYLPELRASSRPRQHMQAQSILYATLTQRELEVLGLIASGMSCRAVAAALQISVLTARKHRSNLLAKTGLRNAAQLAAYAVAHGFRRSRAAHRGGNGGASGGRATGCADAA</sequence>
<keyword evidence="1" id="KW-0805">Transcription regulation</keyword>
<reference evidence="6 7" key="1">
    <citation type="submission" date="2019-03" db="EMBL/GenBank/DDBJ databases">
        <title>Efficiently degradation of phenoxyalkanoic acid herbicides by Cupriavidus oxalaticus strain X32.</title>
        <authorList>
            <person name="Sheng X."/>
        </authorList>
    </citation>
    <scope>NUCLEOTIDE SEQUENCE [LARGE SCALE GENOMIC DNA]</scope>
    <source>
        <strain evidence="6 7">X32</strain>
        <plasmid evidence="6 7">unnamed1</plasmid>
    </source>
</reference>
<dbReference type="PRINTS" id="PR00038">
    <property type="entry name" value="HTHLUXR"/>
</dbReference>